<evidence type="ECO:0000313" key="1">
    <source>
        <dbReference type="EMBL" id="DAD69360.1"/>
    </source>
</evidence>
<accession>A0A8S5LHK8</accession>
<reference evidence="1" key="1">
    <citation type="journal article" date="2021" name="Proc. Natl. Acad. Sci. U.S.A.">
        <title>A Catalog of Tens of Thousands of Viruses from Human Metagenomes Reveals Hidden Associations with Chronic Diseases.</title>
        <authorList>
            <person name="Tisza M.J."/>
            <person name="Buck C.B."/>
        </authorList>
    </citation>
    <scope>NUCLEOTIDE SEQUENCE</scope>
    <source>
        <strain evidence="1">CtxS04</strain>
    </source>
</reference>
<organism evidence="1">
    <name type="scientific">Siphoviridae sp. ctxS04</name>
    <dbReference type="NCBI Taxonomy" id="2823610"/>
    <lineage>
        <taxon>Viruses</taxon>
        <taxon>Duplodnaviria</taxon>
        <taxon>Heunggongvirae</taxon>
        <taxon>Uroviricota</taxon>
        <taxon>Caudoviricetes</taxon>
    </lineage>
</organism>
<sequence length="117" mass="12748">MSSWYEQAEAKLKAEYSQVKGQKEQAMRSAVRDVLLEFCCQDEEFAQAVVQGGSFAACMTAVAKGVGGSISDLEAYRRAASFYFDGAVVQSVVTICLTPAELDPDRDGILLDLSDFF</sequence>
<dbReference type="EMBL" id="BK014719">
    <property type="protein sequence ID" value="DAD69360.1"/>
    <property type="molecule type" value="Genomic_DNA"/>
</dbReference>
<proteinExistence type="predicted"/>
<name>A0A8S5LHK8_9CAUD</name>
<protein>
    <submittedName>
        <fullName evidence="1">PcfK-like protein</fullName>
    </submittedName>
</protein>